<dbReference type="InterPro" id="IPR036412">
    <property type="entry name" value="HAD-like_sf"/>
</dbReference>
<proteinExistence type="predicted"/>
<dbReference type="InterPro" id="IPR000182">
    <property type="entry name" value="GNAT_dom"/>
</dbReference>
<dbReference type="InterPro" id="IPR010037">
    <property type="entry name" value="FkbH_domain"/>
</dbReference>
<dbReference type="PROSITE" id="PS51186">
    <property type="entry name" value="GNAT"/>
    <property type="match status" value="1"/>
</dbReference>
<name>A0ABS4RSC6_PAEXY</name>
<dbReference type="Proteomes" id="UP000810207">
    <property type="component" value="Unassembled WGS sequence"/>
</dbReference>
<sequence>MGDPSVSSVMDKQKQEKVKLVVWDLDNTIWEGVLLEDENVVLREGIIDVIRTLDERGVLQSIASKNDHQTAMEKLEEFGIHEYFLYPQIHWNSKSSSIQSIITSINIGANTVAFVDDQMFELEEVQFEHAEVRCIDAAQYLDIPDMEMMNPRFITEDSRLRRLMYKSDEIRNKAEDEFTGPKDDFLASLGMTFTISPLKGDDLQRAEELTVRTHQLNTTGYTYSYEDLEQLSQSPNHILLITGLEDKYGAYGKIGLALLEMEEEYWTVKLLLMSCRVMSRGVGTILMNYILEQAKEAGVKIRAEFKMTDRNRMMYLTYKFGGFKEIHQEEDLVIFEHDMSYIQKIPSYVELNIINN</sequence>
<dbReference type="EMBL" id="JAGIKV010000007">
    <property type="protein sequence ID" value="MBP2245787.1"/>
    <property type="molecule type" value="Genomic_DNA"/>
</dbReference>
<accession>A0ABS4RSC6</accession>
<dbReference type="SUPFAM" id="SSF56784">
    <property type="entry name" value="HAD-like"/>
    <property type="match status" value="1"/>
</dbReference>
<dbReference type="SUPFAM" id="SSF55729">
    <property type="entry name" value="Acyl-CoA N-acyltransferases (Nat)"/>
    <property type="match status" value="1"/>
</dbReference>
<dbReference type="InterPro" id="IPR010033">
    <property type="entry name" value="HAD_SF_ppase_IIIC"/>
</dbReference>
<keyword evidence="3" id="KW-1185">Reference proteome</keyword>
<evidence type="ECO:0000313" key="3">
    <source>
        <dbReference type="Proteomes" id="UP000810207"/>
    </source>
</evidence>
<dbReference type="InterPro" id="IPR016181">
    <property type="entry name" value="Acyl_CoA_acyltransferase"/>
</dbReference>
<dbReference type="Pfam" id="PF13419">
    <property type="entry name" value="HAD_2"/>
    <property type="match status" value="1"/>
</dbReference>
<dbReference type="RefSeq" id="WP_017686949.1">
    <property type="nucleotide sequence ID" value="NZ_CBCSLC010000026.1"/>
</dbReference>
<dbReference type="InterPro" id="IPR023214">
    <property type="entry name" value="HAD_sf"/>
</dbReference>
<organism evidence="2 3">
    <name type="scientific">Paenibacillus xylanexedens</name>
    <dbReference type="NCBI Taxonomy" id="528191"/>
    <lineage>
        <taxon>Bacteria</taxon>
        <taxon>Bacillati</taxon>
        <taxon>Bacillota</taxon>
        <taxon>Bacilli</taxon>
        <taxon>Bacillales</taxon>
        <taxon>Paenibacillaceae</taxon>
        <taxon>Paenibacillus</taxon>
    </lineage>
</organism>
<comment type="caution">
    <text evidence="2">The sequence shown here is derived from an EMBL/GenBank/DDBJ whole genome shotgun (WGS) entry which is preliminary data.</text>
</comment>
<reference evidence="2 3" key="1">
    <citation type="submission" date="2021-03" db="EMBL/GenBank/DDBJ databases">
        <title>Genomic Encyclopedia of Type Strains, Phase IV (KMG-IV): sequencing the most valuable type-strain genomes for metagenomic binning, comparative biology and taxonomic classification.</title>
        <authorList>
            <person name="Goeker M."/>
        </authorList>
    </citation>
    <scope>NUCLEOTIDE SEQUENCE [LARGE SCALE GENOMIC DNA]</scope>
    <source>
        <strain evidence="2 3">DSM 21292</strain>
    </source>
</reference>
<evidence type="ECO:0000313" key="2">
    <source>
        <dbReference type="EMBL" id="MBP2245787.1"/>
    </source>
</evidence>
<dbReference type="Gene3D" id="3.40.630.30">
    <property type="match status" value="1"/>
</dbReference>
<gene>
    <name evidence="2" type="ORF">J2Z28_002405</name>
</gene>
<feature type="domain" description="N-acetyltransferase" evidence="1">
    <location>
        <begin position="193"/>
        <end position="346"/>
    </location>
</feature>
<dbReference type="Gene3D" id="3.40.50.1000">
    <property type="entry name" value="HAD superfamily/HAD-like"/>
    <property type="match status" value="1"/>
</dbReference>
<protein>
    <submittedName>
        <fullName evidence="2">FkbH-like protein</fullName>
    </submittedName>
</protein>
<dbReference type="InterPro" id="IPR041492">
    <property type="entry name" value="HAD_2"/>
</dbReference>
<dbReference type="NCBIfam" id="TIGR01681">
    <property type="entry name" value="HAD-SF-IIIC"/>
    <property type="match status" value="1"/>
</dbReference>
<dbReference type="NCBIfam" id="TIGR01686">
    <property type="entry name" value="FkbH"/>
    <property type="match status" value="1"/>
</dbReference>
<evidence type="ECO:0000259" key="1">
    <source>
        <dbReference type="PROSITE" id="PS51186"/>
    </source>
</evidence>